<reference evidence="2 3" key="1">
    <citation type="journal article" date="2022" name="Microbiol. Resour. Announc.">
        <title>Complete Genome Sequence of the Hyperthermophilic and Acidophilic Archaeon Saccharolobus caldissimus Strain HS-3T.</title>
        <authorList>
            <person name="Sakai H.D."/>
            <person name="Kurosawa N."/>
        </authorList>
    </citation>
    <scope>NUCLEOTIDE SEQUENCE [LARGE SCALE GENOMIC DNA]</scope>
    <source>
        <strain evidence="2 3">JCM32116</strain>
    </source>
</reference>
<dbReference type="AlphaFoldDB" id="A0AAQ4CU80"/>
<sequence>METFLILYIDKNAMILISAIGFEEKFLVRCFLRRGKNQIHKVILVKPKDGDNRKTEEAISNLKKILDEASVPLEILEVNPLDFVSAVVTIARKVKSIKRKDFLLNLSSGMRILNLEILSAFMMLGYDAEIEVELESLNGLVVWKLKDLIPTDLDDREKVILKAIRDGHYKVRDISSVTKIPLSTVSKKIAELESKGYLERSKEVKLTKKGEMIIELENN</sequence>
<dbReference type="InterPro" id="IPR036388">
    <property type="entry name" value="WH-like_DNA-bd_sf"/>
</dbReference>
<evidence type="ECO:0000313" key="2">
    <source>
        <dbReference type="EMBL" id="BDB99361.1"/>
    </source>
</evidence>
<protein>
    <recommendedName>
        <fullName evidence="1">Csa3 N-terminal domain-containing protein</fullName>
    </recommendedName>
</protein>
<feature type="domain" description="Csa3 N-terminal" evidence="1">
    <location>
        <begin position="15"/>
        <end position="133"/>
    </location>
</feature>
<evidence type="ECO:0000313" key="3">
    <source>
        <dbReference type="Proteomes" id="UP001319921"/>
    </source>
</evidence>
<gene>
    <name evidence="2" type="ORF">SACC_23780</name>
</gene>
<evidence type="ECO:0000259" key="1">
    <source>
        <dbReference type="Pfam" id="PF22662"/>
    </source>
</evidence>
<dbReference type="InterPro" id="IPR010163">
    <property type="entry name" value="Csa3"/>
</dbReference>
<dbReference type="KEGG" id="scas:SACC_23780"/>
<proteinExistence type="predicted"/>
<name>A0AAQ4CU80_9CREN</name>
<dbReference type="SUPFAM" id="SSF46785">
    <property type="entry name" value="Winged helix' DNA-binding domain"/>
    <property type="match status" value="1"/>
</dbReference>
<dbReference type="Proteomes" id="UP001319921">
    <property type="component" value="Chromosome"/>
</dbReference>
<keyword evidence="3" id="KW-1185">Reference proteome</keyword>
<dbReference type="Gene3D" id="1.10.10.10">
    <property type="entry name" value="Winged helix-like DNA-binding domain superfamily/Winged helix DNA-binding domain"/>
    <property type="match status" value="1"/>
</dbReference>
<dbReference type="InterPro" id="IPR036390">
    <property type="entry name" value="WH_DNA-bd_sf"/>
</dbReference>
<dbReference type="NCBIfam" id="TIGR01884">
    <property type="entry name" value="cas_HTH"/>
    <property type="match status" value="1"/>
</dbReference>
<dbReference type="EMBL" id="AP025226">
    <property type="protein sequence ID" value="BDB99361.1"/>
    <property type="molecule type" value="Genomic_DNA"/>
</dbReference>
<dbReference type="Pfam" id="PF22662">
    <property type="entry name" value="Csa3_N"/>
    <property type="match status" value="1"/>
</dbReference>
<dbReference type="Gene3D" id="3.40.50.11700">
    <property type="match status" value="1"/>
</dbReference>
<dbReference type="InterPro" id="IPR054588">
    <property type="entry name" value="Csa3_N"/>
</dbReference>
<accession>A0AAQ4CU80</accession>
<organism evidence="2 3">
    <name type="scientific">Saccharolobus caldissimus</name>
    <dbReference type="NCBI Taxonomy" id="1702097"/>
    <lineage>
        <taxon>Archaea</taxon>
        <taxon>Thermoproteota</taxon>
        <taxon>Thermoprotei</taxon>
        <taxon>Sulfolobales</taxon>
        <taxon>Sulfolobaceae</taxon>
        <taxon>Saccharolobus</taxon>
    </lineage>
</organism>